<dbReference type="OrthoDB" id="126161at2759"/>
<comment type="caution">
    <text evidence="2">The sequence shown here is derived from an EMBL/GenBank/DDBJ whole genome shotgun (WGS) entry which is preliminary data.</text>
</comment>
<keyword evidence="3" id="KW-1185">Reference proteome</keyword>
<organism evidence="2 3">
    <name type="scientific">Phytophthora megakarya</name>
    <dbReference type="NCBI Taxonomy" id="4795"/>
    <lineage>
        <taxon>Eukaryota</taxon>
        <taxon>Sar</taxon>
        <taxon>Stramenopiles</taxon>
        <taxon>Oomycota</taxon>
        <taxon>Peronosporomycetes</taxon>
        <taxon>Peronosporales</taxon>
        <taxon>Peronosporaceae</taxon>
        <taxon>Phytophthora</taxon>
    </lineage>
</organism>
<accession>A0A225VI73</accession>
<sequence length="146" mass="16623">MYLVRGTCPDIANAVRELSKFLSCYNKGHYKAAQRVLKYLKGTWTYGLLFDGKSKEVIYELYTDARFANANENRKSVTGYVRSKKHQDPPPKHVVDIDDLDEESFRFDEVEDESSDFSDSGDSAFSDGEEAPKGPKSKRTSMKTPY</sequence>
<evidence type="ECO:0000313" key="2">
    <source>
        <dbReference type="EMBL" id="OWZ04804.1"/>
    </source>
</evidence>
<feature type="compositionally biased region" description="Basic residues" evidence="1">
    <location>
        <begin position="135"/>
        <end position="146"/>
    </location>
</feature>
<dbReference type="PANTHER" id="PTHR11439:SF463">
    <property type="entry name" value="REVERSE TRANSCRIPTASE TY1_COPIA-TYPE DOMAIN-CONTAINING PROTEIN"/>
    <property type="match status" value="1"/>
</dbReference>
<dbReference type="AlphaFoldDB" id="A0A225VI73"/>
<dbReference type="Proteomes" id="UP000198211">
    <property type="component" value="Unassembled WGS sequence"/>
</dbReference>
<evidence type="ECO:0000313" key="3">
    <source>
        <dbReference type="Proteomes" id="UP000198211"/>
    </source>
</evidence>
<gene>
    <name evidence="2" type="ORF">PHMEG_00023231</name>
</gene>
<feature type="region of interest" description="Disordered" evidence="1">
    <location>
        <begin position="108"/>
        <end position="146"/>
    </location>
</feature>
<feature type="compositionally biased region" description="Low complexity" evidence="1">
    <location>
        <begin position="117"/>
        <end position="126"/>
    </location>
</feature>
<name>A0A225VI73_9STRA</name>
<proteinExistence type="predicted"/>
<dbReference type="EMBL" id="NBNE01004763">
    <property type="protein sequence ID" value="OWZ04804.1"/>
    <property type="molecule type" value="Genomic_DNA"/>
</dbReference>
<feature type="region of interest" description="Disordered" evidence="1">
    <location>
        <begin position="78"/>
        <end position="97"/>
    </location>
</feature>
<reference evidence="3" key="1">
    <citation type="submission" date="2017-03" db="EMBL/GenBank/DDBJ databases">
        <title>Phytopthora megakarya and P. palmivora, two closely related causual agents of cacao black pod achieved similar genome size and gene model numbers by different mechanisms.</title>
        <authorList>
            <person name="Ali S."/>
            <person name="Shao J."/>
            <person name="Larry D.J."/>
            <person name="Kronmiller B."/>
            <person name="Shen D."/>
            <person name="Strem M.D."/>
            <person name="Melnick R.L."/>
            <person name="Guiltinan M.J."/>
            <person name="Tyler B.M."/>
            <person name="Meinhardt L.W."/>
            <person name="Bailey B.A."/>
        </authorList>
    </citation>
    <scope>NUCLEOTIDE SEQUENCE [LARGE SCALE GENOMIC DNA]</scope>
    <source>
        <strain evidence="3">zdho120</strain>
    </source>
</reference>
<feature type="compositionally biased region" description="Basic and acidic residues" evidence="1">
    <location>
        <begin position="86"/>
        <end position="96"/>
    </location>
</feature>
<dbReference type="PANTHER" id="PTHR11439">
    <property type="entry name" value="GAG-POL-RELATED RETROTRANSPOSON"/>
    <property type="match status" value="1"/>
</dbReference>
<protein>
    <submittedName>
        <fullName evidence="2">Polyprotein</fullName>
    </submittedName>
</protein>
<evidence type="ECO:0000256" key="1">
    <source>
        <dbReference type="SAM" id="MobiDB-lite"/>
    </source>
</evidence>